<evidence type="ECO:0000256" key="1">
    <source>
        <dbReference type="SAM" id="MobiDB-lite"/>
    </source>
</evidence>
<reference evidence="3" key="1">
    <citation type="journal article" date="2016" name="Proc. Natl. Acad. Sci. U.S.A.">
        <title>Lipid metabolic changes in an early divergent fungus govern the establishment of a mutualistic symbiosis with endobacteria.</title>
        <authorList>
            <person name="Lastovetsky O.A."/>
            <person name="Gaspar M.L."/>
            <person name="Mondo S.J."/>
            <person name="LaButti K.M."/>
            <person name="Sandor L."/>
            <person name="Grigoriev I.V."/>
            <person name="Henry S.A."/>
            <person name="Pawlowska T.E."/>
        </authorList>
    </citation>
    <scope>NUCLEOTIDE SEQUENCE [LARGE SCALE GENOMIC DNA]</scope>
    <source>
        <strain evidence="3">ATCC 52814</strain>
    </source>
</reference>
<dbReference type="AlphaFoldDB" id="A0A1X0QPS0"/>
<proteinExistence type="predicted"/>
<keyword evidence="2" id="KW-1133">Transmembrane helix</keyword>
<name>A0A1X0QPS0_RHIZD</name>
<keyword evidence="2" id="KW-0812">Transmembrane</keyword>
<dbReference type="EMBL" id="KV922099">
    <property type="protein sequence ID" value="ORE01772.1"/>
    <property type="molecule type" value="Genomic_DNA"/>
</dbReference>
<sequence length="264" mass="29921">MAAMNDNVYARVRDKMREQNFSEQEIEALDNARGLLKTYARIGGFMGATAAFLIGKSKKFKPFPLLMVAGGGFFLGSQTGFLTGVLSGINSIKSLPDPQRLINIMKEVQMEAARGNIQSLPVPRQPVVQEAQNPMDSFSPDLPDYQQNEKEAWESTIPKSFHHDTGDTVMMDPSMKPAQEQPQQKSSWDKIREQNIPNSTWAKIRMEAQKNSTSTDDIAKARAERVKRLRESSEFGQEELPRTREDYFEQKRATRKNQFGDVLE</sequence>
<keyword evidence="2" id="KW-0472">Membrane</keyword>
<dbReference type="VEuPathDB" id="FungiDB:BCV72DRAFT_265600"/>
<dbReference type="Proteomes" id="UP000242414">
    <property type="component" value="Unassembled WGS sequence"/>
</dbReference>
<evidence type="ECO:0000256" key="2">
    <source>
        <dbReference type="SAM" id="Phobius"/>
    </source>
</evidence>
<organism evidence="3">
    <name type="scientific">Rhizopus microsporus var. microsporus</name>
    <dbReference type="NCBI Taxonomy" id="86635"/>
    <lineage>
        <taxon>Eukaryota</taxon>
        <taxon>Fungi</taxon>
        <taxon>Fungi incertae sedis</taxon>
        <taxon>Mucoromycota</taxon>
        <taxon>Mucoromycotina</taxon>
        <taxon>Mucoromycetes</taxon>
        <taxon>Mucorales</taxon>
        <taxon>Mucorineae</taxon>
        <taxon>Rhizopodaceae</taxon>
        <taxon>Rhizopus</taxon>
    </lineage>
</organism>
<accession>A0A1X0QPS0</accession>
<evidence type="ECO:0000313" key="3">
    <source>
        <dbReference type="EMBL" id="ORE01772.1"/>
    </source>
</evidence>
<feature type="transmembrane region" description="Helical" evidence="2">
    <location>
        <begin position="66"/>
        <end position="89"/>
    </location>
</feature>
<dbReference type="OrthoDB" id="2438256at2759"/>
<feature type="compositionally biased region" description="Basic and acidic residues" evidence="1">
    <location>
        <begin position="228"/>
        <end position="252"/>
    </location>
</feature>
<feature type="region of interest" description="Disordered" evidence="1">
    <location>
        <begin position="159"/>
        <end position="200"/>
    </location>
</feature>
<gene>
    <name evidence="3" type="ORF">BCV72DRAFT_265600</name>
</gene>
<protein>
    <submittedName>
        <fullName evidence="3">Uncharacterized protein</fullName>
    </submittedName>
</protein>
<feature type="region of interest" description="Disordered" evidence="1">
    <location>
        <begin position="228"/>
        <end position="264"/>
    </location>
</feature>